<accession>A0A6C0LW78</accession>
<dbReference type="EMBL" id="MN740577">
    <property type="protein sequence ID" value="QHU34673.1"/>
    <property type="molecule type" value="Genomic_DNA"/>
</dbReference>
<proteinExistence type="predicted"/>
<evidence type="ECO:0000313" key="1">
    <source>
        <dbReference type="EMBL" id="QHU34673.1"/>
    </source>
</evidence>
<name>A0A6C0LW78_9ZZZZ</name>
<reference evidence="1" key="1">
    <citation type="journal article" date="2020" name="Nature">
        <title>Giant virus diversity and host interactions through global metagenomics.</title>
        <authorList>
            <person name="Schulz F."/>
            <person name="Roux S."/>
            <person name="Paez-Espino D."/>
            <person name="Jungbluth S."/>
            <person name="Walsh D.A."/>
            <person name="Denef V.J."/>
            <person name="McMahon K.D."/>
            <person name="Konstantinidis K.T."/>
            <person name="Eloe-Fadrosh E.A."/>
            <person name="Kyrpides N.C."/>
            <person name="Woyke T."/>
        </authorList>
    </citation>
    <scope>NUCLEOTIDE SEQUENCE</scope>
    <source>
        <strain evidence="1">GVMAG-S-1016713-169</strain>
    </source>
</reference>
<dbReference type="AlphaFoldDB" id="A0A6C0LW78"/>
<organism evidence="1">
    <name type="scientific">viral metagenome</name>
    <dbReference type="NCBI Taxonomy" id="1070528"/>
    <lineage>
        <taxon>unclassified sequences</taxon>
        <taxon>metagenomes</taxon>
        <taxon>organismal metagenomes</taxon>
    </lineage>
</organism>
<protein>
    <submittedName>
        <fullName evidence="1">Uncharacterized protein</fullName>
    </submittedName>
</protein>
<sequence length="148" mass="17293">MTTYQDPSNMEEIVKELKEMKTMGEVNNLVKRTFPDWIITTLSRFCDGYPHLNNNWIILCKKIGINPSQILIVRELSMSDDHKLLRMFIECFTQSGFSVRSMTDYIPCIKCEIVAVPTPQIHNSMKEKNLKIPEINSMKCQECQWNET</sequence>